<reference evidence="1 2" key="1">
    <citation type="submission" date="2023-07" db="EMBL/GenBank/DDBJ databases">
        <title>Comparative genomics of wheat-associated soil bacteria to identify genetic determinants of phenazine resistance.</title>
        <authorList>
            <person name="Mouncey N."/>
        </authorList>
    </citation>
    <scope>NUCLEOTIDE SEQUENCE [LARGE SCALE GENOMIC DNA]</scope>
    <source>
        <strain evidence="1 2">V3I3</strain>
    </source>
</reference>
<accession>A0ABU0RAI9</accession>
<keyword evidence="2" id="KW-1185">Reference proteome</keyword>
<proteinExistence type="predicted"/>
<dbReference type="Pfam" id="PF06089">
    <property type="entry name" value="Asparaginase_II"/>
    <property type="match status" value="1"/>
</dbReference>
<comment type="caution">
    <text evidence="1">The sequence shown here is derived from an EMBL/GenBank/DDBJ whole genome shotgun (WGS) entry which is preliminary data.</text>
</comment>
<protein>
    <submittedName>
        <fullName evidence="1">L-asparaginase II</fullName>
    </submittedName>
</protein>
<sequence>MTESTSTAGAAAPAVPGLAELAVVWRSGLIESRHFGSLVALDADGTAVLELGATDAAILPRSTVKPVQALACLTAGAPLAGEELAIAAGSHTGEDAHVAVVRRILERAGLDESALQCPVDRPEDESTFEALLRSGEGRAAVRMNCSGKHAAMLLACAVNGWSTADYLDPAHPLQQHVLATMAEVTGVPVEHTAIDGCGAPLFGTTVRGVAAAFRALVLADPASPAGLVAAAMREHPFFVGGSGHQNSELMSTIPGVLAKGGAEGVIGVADADGSAVSMKIVDGSPRATTLIALRVLEALGTPIDGASALVELPVLGGGVPVGEIALGRDLASALDALAGDQE</sequence>
<dbReference type="Proteomes" id="UP001239083">
    <property type="component" value="Unassembled WGS sequence"/>
</dbReference>
<dbReference type="PANTHER" id="PTHR42110:SF1">
    <property type="entry name" value="L-ASPARAGINASE, PUTATIVE (AFU_ORTHOLOGUE AFUA_3G11890)-RELATED"/>
    <property type="match status" value="1"/>
</dbReference>
<gene>
    <name evidence="1" type="ORF">QFZ26_002645</name>
</gene>
<evidence type="ECO:0000313" key="2">
    <source>
        <dbReference type="Proteomes" id="UP001239083"/>
    </source>
</evidence>
<organism evidence="1 2">
    <name type="scientific">Agromyces ramosus</name>
    <dbReference type="NCBI Taxonomy" id="33879"/>
    <lineage>
        <taxon>Bacteria</taxon>
        <taxon>Bacillati</taxon>
        <taxon>Actinomycetota</taxon>
        <taxon>Actinomycetes</taxon>
        <taxon>Micrococcales</taxon>
        <taxon>Microbacteriaceae</taxon>
        <taxon>Agromyces</taxon>
    </lineage>
</organism>
<dbReference type="InterPro" id="IPR010349">
    <property type="entry name" value="Asparaginase_II"/>
</dbReference>
<name>A0ABU0RAI9_9MICO</name>
<dbReference type="RefSeq" id="WP_307042867.1">
    <property type="nucleotide sequence ID" value="NZ_JAUSYY010000001.1"/>
</dbReference>
<evidence type="ECO:0000313" key="1">
    <source>
        <dbReference type="EMBL" id="MDQ0895090.1"/>
    </source>
</evidence>
<dbReference type="PANTHER" id="PTHR42110">
    <property type="entry name" value="L-ASPARAGINASE, PUTATIVE (AFU_ORTHOLOGUE AFUA_3G11890)-RELATED"/>
    <property type="match status" value="1"/>
</dbReference>
<dbReference type="EMBL" id="JAUSYY010000001">
    <property type="protein sequence ID" value="MDQ0895090.1"/>
    <property type="molecule type" value="Genomic_DNA"/>
</dbReference>